<comment type="caution">
    <text evidence="2">The sequence shown here is derived from an EMBL/GenBank/DDBJ whole genome shotgun (WGS) entry which is preliminary data.</text>
</comment>
<protein>
    <submittedName>
        <fullName evidence="2">BREX system Lon protease-like protein BrxL</fullName>
    </submittedName>
</protein>
<keyword evidence="2" id="KW-0645">Protease</keyword>
<dbReference type="InterPro" id="IPR014061">
    <property type="entry name" value="BrxL-like"/>
</dbReference>
<evidence type="ECO:0000259" key="1">
    <source>
        <dbReference type="Pfam" id="PF20442"/>
    </source>
</evidence>
<dbReference type="GO" id="GO:0006508">
    <property type="term" value="P:proteolysis"/>
    <property type="evidence" value="ECO:0007669"/>
    <property type="project" value="UniProtKB-KW"/>
</dbReference>
<proteinExistence type="predicted"/>
<organism evidence="2">
    <name type="scientific">Fervidicoccus fontis</name>
    <dbReference type="NCBI Taxonomy" id="683846"/>
    <lineage>
        <taxon>Archaea</taxon>
        <taxon>Thermoproteota</taxon>
        <taxon>Thermoprotei</taxon>
        <taxon>Fervidicoccales</taxon>
        <taxon>Fervidicoccaceae</taxon>
        <taxon>Fervidicoccus</taxon>
    </lineage>
</organism>
<dbReference type="Pfam" id="PF13337">
    <property type="entry name" value="BrxL_ATPase"/>
    <property type="match status" value="1"/>
</dbReference>
<accession>A0A7J3ZK12</accession>
<feature type="domain" description="BREX system Lon protease-like BrxL N-terminal" evidence="1">
    <location>
        <begin position="11"/>
        <end position="134"/>
    </location>
</feature>
<dbReference type="AlphaFoldDB" id="A0A7J3ZK12"/>
<dbReference type="GO" id="GO:0008233">
    <property type="term" value="F:peptidase activity"/>
    <property type="evidence" value="ECO:0007669"/>
    <property type="project" value="UniProtKB-KW"/>
</dbReference>
<keyword evidence="2" id="KW-0378">Hydrolase</keyword>
<gene>
    <name evidence="2" type="primary">brxL</name>
    <name evidence="2" type="ORF">ENM78_03225</name>
</gene>
<dbReference type="Pfam" id="PF20442">
    <property type="entry name" value="BrxL_N"/>
    <property type="match status" value="1"/>
</dbReference>
<name>A0A7J3ZK12_9CREN</name>
<sequence>MSSLDEKVRRVFGAAAVDKELARLEVVSRLPRFIAEYLISRYYSSSIDWIEKLSKVVEEYYPDARDRERVLSRAKREGRITLIDEYNVVVDLKKNMYFLHIPNLQIYDALVEHYIVEQYERILSGLWGVGVLEYCPELAQAVLSRGRDELPFTPLVMVEFEPFQVYNIDVTTFIEGRMAFSTSEWIDLLIKSVGLNPLVYSERQKLLLLVRFVPLIEGNVNLMELGPRATGKTYLYRNASYYTRIYAGGTVSAARLFYDARLRVLGDVGTRDVVVFDEIAKVRFSNPDEVAAKLKDYMVDGFFERGQLKRAHSDCSLVFTGNIELGPQGVLGSVVEYLPSFMKDSAFIDRIHGLLPGWELPKILKSDVHLAHGYALAADYLSEVLHRMRAQSFEALVEQHVELVGEYTIRDERAVKKLLSGLVKLVFPHKEFDSSELRKLAAIAVELRQNVVGVLSELSPHEFPRKTLSVRVVG</sequence>
<evidence type="ECO:0000313" key="2">
    <source>
        <dbReference type="EMBL" id="HHQ80456.1"/>
    </source>
</evidence>
<dbReference type="EMBL" id="DRZC01000041">
    <property type="protein sequence ID" value="HHQ80456.1"/>
    <property type="molecule type" value="Genomic_DNA"/>
</dbReference>
<reference evidence="2" key="1">
    <citation type="journal article" date="2020" name="mSystems">
        <title>Genome- and Community-Level Interaction Insights into Carbon Utilization and Element Cycling Functions of Hydrothermarchaeota in Hydrothermal Sediment.</title>
        <authorList>
            <person name="Zhou Z."/>
            <person name="Liu Y."/>
            <person name="Xu W."/>
            <person name="Pan J."/>
            <person name="Luo Z.H."/>
            <person name="Li M."/>
        </authorList>
    </citation>
    <scope>NUCLEOTIDE SEQUENCE [LARGE SCALE GENOMIC DNA]</scope>
    <source>
        <strain evidence="2">SpSt-1116</strain>
    </source>
</reference>
<dbReference type="NCBIfam" id="TIGR02688">
    <property type="entry name" value="BREX system Lon protease-like protein BrxL"/>
    <property type="match status" value="1"/>
</dbReference>
<dbReference type="InterPro" id="IPR046838">
    <property type="entry name" value="BrxL_N"/>
</dbReference>